<feature type="compositionally biased region" description="Low complexity" evidence="5">
    <location>
        <begin position="78"/>
        <end position="99"/>
    </location>
</feature>
<feature type="compositionally biased region" description="Basic and acidic residues" evidence="5">
    <location>
        <begin position="44"/>
        <end position="56"/>
    </location>
</feature>
<dbReference type="InterPro" id="IPR041569">
    <property type="entry name" value="AAA_lid_3"/>
</dbReference>
<keyword evidence="4" id="KW-0067">ATP-binding</keyword>
<evidence type="ECO:0000313" key="7">
    <source>
        <dbReference type="EMBL" id="CAK7228255.1"/>
    </source>
</evidence>
<dbReference type="Pfam" id="PF00004">
    <property type="entry name" value="AAA"/>
    <property type="match status" value="1"/>
</dbReference>
<feature type="domain" description="AAA+ ATPase" evidence="6">
    <location>
        <begin position="848"/>
        <end position="983"/>
    </location>
</feature>
<sequence>MHSVGVWALQSVAAAPKRYRRAIVCPRPTLGAARGFLSSPARPARSDEPNAARDDDLVPENVANGSGSASEGDGGAGHEASSAASSSFSSNNTAAGPAAPSAPPVPTAPKIPIPAAAATAGTQPSDGSKEALSPAVSSGSSSGGRGRSGRSRNIDGMPAITLPDWFLKDRVRLHDGSKTASATPSTFSADLAAASHLIFPKTSTITSTFITTANSPSPSSSSNSSSPSAAGAPTETLDIASFSAKDRETVHRYLDAWLDGAAWDARKVAQAAAQLRNGQHMDVISRRGAAVAAAASYAAAALADHPEILHKLPVLPFGTETEQAVKDALDKGSLYALARAADDAVSQGTRTSTDPGERLVYRELYSTIATELLAVSPTKPTRDLKRPVSVLTILNYKGRSKAAAIVDDVARALSAHVVHLDAGSIADIVGPYLGQTAYWARGNIAMLGYSASLRNGQSASRFPANGEDDIDVPVSLPRLPVSIMRSSGVSRLSMKAFVASEPDDRWGDLKINNVLEAMIHGADTASVRSLSSSSSSSSSASKLAPVATEPHSLILHVHNFLELSSSGEGAQVLGKLRSLVDRMWQKGRKVVLVGSTSTDMNACPALLDKAEELRQEDCHIIPYRVADTAATRAMEVQDAFNENMRNIRAMIAALTGTPLNQDALAWGTAGSESEGPSTELTAALSSTIYDVHWVYRFAVQVIGSSGHVASSLQASRPSAASAVWKHALDEHAFLQALRSIQDQDQMWKESAGAQEPYFSPLTVNRSDDSDAEPTREIRVGGVLKKVSSSDYTEYEKKFLPDLIDASDIKTTFDDIVIPEEVKESLKALTSLSLIRPEAFLYGVLAAERIPGCLLYGPPGTGKTLMAKAVAKQSGANMLEISAASINDMWVGNSEKNVQALFSLARKLSPVVIFLDEADALLGARQTRPGRGGHRETINQFLREWDGLTSNMKAFIMVATNRPFDLDEAVLRRLPRRILVDLPLRDGRLAILRVMLRDELLDSASVSLEMLAAETELYSGSDLKNLCVAAAMEAVREEVRAQAAHTGPEPFVFSERRVLNGRHFERALQEIGASISEDMSSLQAIRRFDERYGDNSSKRRRKRRGMGFEVVPGPAQSEETRVRQPA</sequence>
<dbReference type="EMBL" id="CAWUHB010000043">
    <property type="protein sequence ID" value="CAK7228255.1"/>
    <property type="molecule type" value="Genomic_DNA"/>
</dbReference>
<feature type="region of interest" description="Disordered" evidence="5">
    <location>
        <begin position="210"/>
        <end position="233"/>
    </location>
</feature>
<feature type="compositionally biased region" description="Low complexity" evidence="5">
    <location>
        <begin position="113"/>
        <end position="124"/>
    </location>
</feature>
<dbReference type="Pfam" id="PF17862">
    <property type="entry name" value="AAA_lid_3"/>
    <property type="match status" value="1"/>
</dbReference>
<dbReference type="SMART" id="SM00382">
    <property type="entry name" value="AAA"/>
    <property type="match status" value="1"/>
</dbReference>
<reference evidence="7 8" key="1">
    <citation type="submission" date="2024-01" db="EMBL/GenBank/DDBJ databases">
        <authorList>
            <person name="Allen C."/>
            <person name="Tagirdzhanova G."/>
        </authorList>
    </citation>
    <scope>NUCLEOTIDE SEQUENCE [LARGE SCALE GENOMIC DNA]</scope>
</reference>
<feature type="compositionally biased region" description="Pro residues" evidence="5">
    <location>
        <begin position="100"/>
        <end position="112"/>
    </location>
</feature>
<evidence type="ECO:0000256" key="3">
    <source>
        <dbReference type="ARBA" id="ARBA00022787"/>
    </source>
</evidence>
<dbReference type="SUPFAM" id="SSF52540">
    <property type="entry name" value="P-loop containing nucleoside triphosphate hydrolases"/>
    <property type="match status" value="1"/>
</dbReference>
<keyword evidence="2" id="KW-0547">Nucleotide-binding</keyword>
<evidence type="ECO:0000256" key="1">
    <source>
        <dbReference type="ARBA" id="ARBA00004572"/>
    </source>
</evidence>
<feature type="region of interest" description="Disordered" evidence="5">
    <location>
        <begin position="1092"/>
        <end position="1125"/>
    </location>
</feature>
<evidence type="ECO:0000256" key="2">
    <source>
        <dbReference type="ARBA" id="ARBA00022741"/>
    </source>
</evidence>
<dbReference type="Gene3D" id="3.40.50.300">
    <property type="entry name" value="P-loop containing nucleotide triphosphate hydrolases"/>
    <property type="match status" value="1"/>
</dbReference>
<dbReference type="PANTHER" id="PTHR45644:SF56">
    <property type="entry name" value="AAA ATPASE, PUTATIVE (AFU_ORTHOLOGUE AFUA_2G12920)-RELATED"/>
    <property type="match status" value="1"/>
</dbReference>
<dbReference type="InterPro" id="IPR027417">
    <property type="entry name" value="P-loop_NTPase"/>
</dbReference>
<evidence type="ECO:0000256" key="4">
    <source>
        <dbReference type="ARBA" id="ARBA00022840"/>
    </source>
</evidence>
<gene>
    <name evidence="7" type="ORF">SCUCBS95973_006817</name>
</gene>
<dbReference type="InterPro" id="IPR003959">
    <property type="entry name" value="ATPase_AAA_core"/>
</dbReference>
<keyword evidence="8" id="KW-1185">Reference proteome</keyword>
<dbReference type="Proteomes" id="UP001642405">
    <property type="component" value="Unassembled WGS sequence"/>
</dbReference>
<comment type="caution">
    <text evidence="7">The sequence shown here is derived from an EMBL/GenBank/DDBJ whole genome shotgun (WGS) entry which is preliminary data.</text>
</comment>
<comment type="subcellular location">
    <subcellularLocation>
        <location evidence="1">Mitochondrion outer membrane</location>
        <topology evidence="1">Single-pass membrane protein</topology>
    </subcellularLocation>
</comment>
<protein>
    <recommendedName>
        <fullName evidence="6">AAA+ ATPase domain-containing protein</fullName>
    </recommendedName>
</protein>
<dbReference type="InterPro" id="IPR051701">
    <property type="entry name" value="Mito_OM_Translocase_MSP1"/>
</dbReference>
<proteinExistence type="predicted"/>
<feature type="region of interest" description="Disordered" evidence="5">
    <location>
        <begin position="32"/>
        <end position="157"/>
    </location>
</feature>
<keyword evidence="3" id="KW-0496">Mitochondrion</keyword>
<dbReference type="Gene3D" id="1.10.8.60">
    <property type="match status" value="1"/>
</dbReference>
<organism evidence="7 8">
    <name type="scientific">Sporothrix curviconia</name>
    <dbReference type="NCBI Taxonomy" id="1260050"/>
    <lineage>
        <taxon>Eukaryota</taxon>
        <taxon>Fungi</taxon>
        <taxon>Dikarya</taxon>
        <taxon>Ascomycota</taxon>
        <taxon>Pezizomycotina</taxon>
        <taxon>Sordariomycetes</taxon>
        <taxon>Sordariomycetidae</taxon>
        <taxon>Ophiostomatales</taxon>
        <taxon>Ophiostomataceae</taxon>
        <taxon>Sporothrix</taxon>
    </lineage>
</organism>
<evidence type="ECO:0000256" key="5">
    <source>
        <dbReference type="SAM" id="MobiDB-lite"/>
    </source>
</evidence>
<evidence type="ECO:0000313" key="8">
    <source>
        <dbReference type="Proteomes" id="UP001642405"/>
    </source>
</evidence>
<keyword evidence="3" id="KW-0472">Membrane</keyword>
<keyword evidence="3" id="KW-1000">Mitochondrion outer membrane</keyword>
<accession>A0ABP0C9F8</accession>
<name>A0ABP0C9F8_9PEZI</name>
<dbReference type="InterPro" id="IPR003593">
    <property type="entry name" value="AAA+_ATPase"/>
</dbReference>
<evidence type="ECO:0000259" key="6">
    <source>
        <dbReference type="SMART" id="SM00382"/>
    </source>
</evidence>
<dbReference type="PANTHER" id="PTHR45644">
    <property type="entry name" value="AAA ATPASE, PUTATIVE (AFU_ORTHOLOGUE AFUA_2G12920)-RELATED-RELATED"/>
    <property type="match status" value="1"/>
</dbReference>